<dbReference type="EMBL" id="CP073078">
    <property type="protein sequence ID" value="QUD90442.1"/>
    <property type="molecule type" value="Genomic_DNA"/>
</dbReference>
<keyword evidence="1" id="KW-0472">Membrane</keyword>
<gene>
    <name evidence="2" type="ORF">KCG34_11545</name>
</gene>
<proteinExistence type="predicted"/>
<feature type="transmembrane region" description="Helical" evidence="1">
    <location>
        <begin position="93"/>
        <end position="114"/>
    </location>
</feature>
<feature type="transmembrane region" description="Helical" evidence="1">
    <location>
        <begin position="58"/>
        <end position="81"/>
    </location>
</feature>
<keyword evidence="1" id="KW-0812">Transmembrane</keyword>
<dbReference type="InterPro" id="IPR008523">
    <property type="entry name" value="DUF805"/>
</dbReference>
<evidence type="ECO:0000313" key="3">
    <source>
        <dbReference type="Proteomes" id="UP000676409"/>
    </source>
</evidence>
<reference evidence="2" key="1">
    <citation type="submission" date="2021-04" db="EMBL/GenBank/DDBJ databases">
        <title>The complete genome sequence of Caulobacter sp. S6.</title>
        <authorList>
            <person name="Tang Y."/>
            <person name="Ouyang W."/>
            <person name="Liu Q."/>
            <person name="Huang B."/>
            <person name="Guo Z."/>
            <person name="Lei P."/>
        </authorList>
    </citation>
    <scope>NUCLEOTIDE SEQUENCE</scope>
    <source>
        <strain evidence="2">S6</strain>
    </source>
</reference>
<dbReference type="Proteomes" id="UP000676409">
    <property type="component" value="Chromosome"/>
</dbReference>
<organism evidence="2 3">
    <name type="scientific">Phenylobacterium montanum</name>
    <dbReference type="NCBI Taxonomy" id="2823693"/>
    <lineage>
        <taxon>Bacteria</taxon>
        <taxon>Pseudomonadati</taxon>
        <taxon>Pseudomonadota</taxon>
        <taxon>Alphaproteobacteria</taxon>
        <taxon>Caulobacterales</taxon>
        <taxon>Caulobacteraceae</taxon>
        <taxon>Phenylobacterium</taxon>
    </lineage>
</organism>
<dbReference type="AlphaFoldDB" id="A0A975G4I3"/>
<evidence type="ECO:0000256" key="1">
    <source>
        <dbReference type="SAM" id="Phobius"/>
    </source>
</evidence>
<accession>A0A975G4I3</accession>
<dbReference type="Pfam" id="PF05656">
    <property type="entry name" value="DUF805"/>
    <property type="match status" value="1"/>
</dbReference>
<dbReference type="KEGG" id="caul:KCG34_11545"/>
<keyword evidence="1" id="KW-1133">Transmembrane helix</keyword>
<dbReference type="PANTHER" id="PTHR34980:SF2">
    <property type="entry name" value="INNER MEMBRANE PROTEIN YHAH-RELATED"/>
    <property type="match status" value="1"/>
</dbReference>
<dbReference type="GO" id="GO:0005886">
    <property type="term" value="C:plasma membrane"/>
    <property type="evidence" value="ECO:0007669"/>
    <property type="project" value="TreeGrafter"/>
</dbReference>
<protein>
    <submittedName>
        <fullName evidence="2">DUF805 domain-containing protein</fullName>
    </submittedName>
</protein>
<name>A0A975G4I3_9CAUL</name>
<evidence type="ECO:0000313" key="2">
    <source>
        <dbReference type="EMBL" id="QUD90442.1"/>
    </source>
</evidence>
<dbReference type="PANTHER" id="PTHR34980">
    <property type="entry name" value="INNER MEMBRANE PROTEIN-RELATED-RELATED"/>
    <property type="match status" value="1"/>
</dbReference>
<sequence>MPLMFQPYTKYADFSGRARRMEFWMFALFQMIVSFVLSAITGGAMMSAIMTHTPPSGFAGLIFMLWSLFALASFVPSLAVAVRRLHDSGKSGAWILVALVPVIGGLVLLVLYLLDGTPGDNQYGPDPKGRASLATVAA</sequence>
<feature type="transmembrane region" description="Helical" evidence="1">
    <location>
        <begin position="21"/>
        <end position="46"/>
    </location>
</feature>
<keyword evidence="3" id="KW-1185">Reference proteome</keyword>